<evidence type="ECO:0000313" key="4">
    <source>
        <dbReference type="Proteomes" id="UP001652621"/>
    </source>
</evidence>
<feature type="region of interest" description="Disordered" evidence="2">
    <location>
        <begin position="257"/>
        <end position="279"/>
    </location>
</feature>
<feature type="region of interest" description="Disordered" evidence="2">
    <location>
        <begin position="185"/>
        <end position="221"/>
    </location>
</feature>
<dbReference type="InterPro" id="IPR003150">
    <property type="entry name" value="DNA-bd_RFX"/>
</dbReference>
<dbReference type="Pfam" id="PF02257">
    <property type="entry name" value="RFX_DNA_binding"/>
    <property type="match status" value="1"/>
</dbReference>
<feature type="compositionally biased region" description="Gly residues" evidence="2">
    <location>
        <begin position="425"/>
        <end position="438"/>
    </location>
</feature>
<name>A0ABM3UQG6_MUSDO</name>
<feature type="compositionally biased region" description="Basic residues" evidence="2">
    <location>
        <begin position="185"/>
        <end position="194"/>
    </location>
</feature>
<dbReference type="Proteomes" id="UP001652621">
    <property type="component" value="Unplaced"/>
</dbReference>
<dbReference type="InterPro" id="IPR036390">
    <property type="entry name" value="WH_DNA-bd_sf"/>
</dbReference>
<dbReference type="PANTHER" id="PTHR12619:SF33">
    <property type="entry name" value="RFX, ISOFORM H"/>
    <property type="match status" value="1"/>
</dbReference>
<feature type="compositionally biased region" description="Low complexity" evidence="2">
    <location>
        <begin position="92"/>
        <end position="115"/>
    </location>
</feature>
<evidence type="ECO:0000313" key="5">
    <source>
        <dbReference type="RefSeq" id="XP_058975778.1"/>
    </source>
</evidence>
<feature type="region of interest" description="Disordered" evidence="2">
    <location>
        <begin position="49"/>
        <end position="115"/>
    </location>
</feature>
<feature type="region of interest" description="Disordered" evidence="2">
    <location>
        <begin position="591"/>
        <end position="618"/>
    </location>
</feature>
<keyword evidence="1 5" id="KW-0238">DNA-binding</keyword>
<dbReference type="SUPFAM" id="SSF46785">
    <property type="entry name" value="Winged helix' DNA-binding domain"/>
    <property type="match status" value="1"/>
</dbReference>
<dbReference type="GeneID" id="101900369"/>
<protein>
    <submittedName>
        <fullName evidence="5">DNA-binding protein RFX2</fullName>
    </submittedName>
</protein>
<proteinExistence type="predicted"/>
<dbReference type="Pfam" id="PF25340">
    <property type="entry name" value="BCD_RFX"/>
    <property type="match status" value="1"/>
</dbReference>
<dbReference type="GO" id="GO:0003677">
    <property type="term" value="F:DNA binding"/>
    <property type="evidence" value="ECO:0007669"/>
    <property type="project" value="UniProtKB-KW"/>
</dbReference>
<reference evidence="5" key="1">
    <citation type="submission" date="2025-08" db="UniProtKB">
        <authorList>
            <consortium name="RefSeq"/>
        </authorList>
    </citation>
    <scope>IDENTIFICATION</scope>
    <source>
        <strain evidence="5">Aabys</strain>
        <tissue evidence="5">Whole body</tissue>
    </source>
</reference>
<dbReference type="InterPro" id="IPR039779">
    <property type="entry name" value="RFX-like"/>
</dbReference>
<dbReference type="PROSITE" id="PS51526">
    <property type="entry name" value="RFX_DBD"/>
    <property type="match status" value="1"/>
</dbReference>
<feature type="compositionally biased region" description="Pro residues" evidence="2">
    <location>
        <begin position="268"/>
        <end position="279"/>
    </location>
</feature>
<keyword evidence="4" id="KW-1185">Reference proteome</keyword>
<organism evidence="4 5">
    <name type="scientific">Musca domestica</name>
    <name type="common">House fly</name>
    <dbReference type="NCBI Taxonomy" id="7370"/>
    <lineage>
        <taxon>Eukaryota</taxon>
        <taxon>Metazoa</taxon>
        <taxon>Ecdysozoa</taxon>
        <taxon>Arthropoda</taxon>
        <taxon>Hexapoda</taxon>
        <taxon>Insecta</taxon>
        <taxon>Pterygota</taxon>
        <taxon>Neoptera</taxon>
        <taxon>Endopterygota</taxon>
        <taxon>Diptera</taxon>
        <taxon>Brachycera</taxon>
        <taxon>Muscomorpha</taxon>
        <taxon>Muscoidea</taxon>
        <taxon>Muscidae</taxon>
        <taxon>Musca</taxon>
    </lineage>
</organism>
<dbReference type="InterPro" id="IPR057321">
    <property type="entry name" value="RFX1-4/6/8-like_BCD"/>
</dbReference>
<dbReference type="PANTHER" id="PTHR12619">
    <property type="entry name" value="RFX TRANSCRIPTION FACTOR FAMILY"/>
    <property type="match status" value="1"/>
</dbReference>
<feature type="region of interest" description="Disordered" evidence="2">
    <location>
        <begin position="383"/>
        <end position="452"/>
    </location>
</feature>
<feature type="compositionally biased region" description="Low complexity" evidence="2">
    <location>
        <begin position="211"/>
        <end position="221"/>
    </location>
</feature>
<feature type="compositionally biased region" description="Basic residues" evidence="2">
    <location>
        <begin position="49"/>
        <end position="62"/>
    </location>
</feature>
<dbReference type="RefSeq" id="XP_058975778.1">
    <property type="nucleotide sequence ID" value="XM_059119795.1"/>
</dbReference>
<gene>
    <name evidence="5" type="primary">LOC101900369</name>
</gene>
<accession>A0ABM3UQG6</accession>
<dbReference type="InterPro" id="IPR036388">
    <property type="entry name" value="WH-like_DNA-bd_sf"/>
</dbReference>
<dbReference type="Gene3D" id="1.10.10.10">
    <property type="entry name" value="Winged helix-like DNA-binding domain superfamily/Winged helix DNA-binding domain"/>
    <property type="match status" value="1"/>
</dbReference>
<feature type="domain" description="RFX-type winged-helix" evidence="3">
    <location>
        <begin position="461"/>
        <end position="536"/>
    </location>
</feature>
<feature type="compositionally biased region" description="Basic residues" evidence="2">
    <location>
        <begin position="607"/>
        <end position="617"/>
    </location>
</feature>
<sequence>MHSRLILDQQQHLHQHLQHLNTSTNFHQHHFLEKCRCAARAPLNCIQGHSHHHHHQHQHQQHHPTQQYHQTSTPRQSQLLAPAYSHHHHQYQTHSNSNFQQHQQQQHRQLQQHQQQYYTPQPLQHPTLRQSVPPQQFLHSQTRRLHHHYQHHHHSSAAIVANGSLSTNNNQQLQQTQPLIKQHHSLVQHLHQHHPPPLQQQTHYHHHHRQSSSSATFVASSSSSSSVPANNCCSPLVAAAAAVATAAISSSLSPVTPNSCSPATIATPPSPAPPPPPPNPAATMYRRHNNLSYCGVSSQEPGQNYQVQYVDTELYHSNSSQSQMTYPFCPIGDYQPPNGQSYYTTTHTANYSTAVPLNAPTVPHHSTLPYIVPTEETLLLNASSQTHSRDSPHSLTEVPFIPETHSSSQTPTSTTANSVNVAGIGPNGGGGPSGGSSGGSDISPDNEHGLMGNTNKIASATIKWLSRNYETAEGVSLPRSTLYNHYIQHCNESKIEPVNAASFGKLIRSVFSGLRTRRLGTRGNSKYHYYGIRIKPESILNHMMDEKPNAFQHTHHQHHPHLNPANLTSDQANAMVACSSSGIVSSVGAPGVHTSNNSGGNNGGGLHHNRGGKKQHTFKSETHEACGHFLGNGSGAIPPFPPIELDNTFDSELTPEDVETFRSMYREHCENFLDAVLNLDFNTIEFLWRDFWRENPQVDECHEEDKYLSKTKLYLLCHCAGVQKFVREVDYIFYQNMVDVIIPDVLRSIPNSLTQAIRNFAKNMEIWLCESMIGVPERMVQIKSAAVSAFCQTLRRYTSLNHLAQAARAVLQNNSQITQMLNDLNRVDFHNVQEQAAWVCQCEPSLVQRLENDFKTTLQQQCSLEQWAAWLQVVVDSVLQEHFGKPSYAKAARQFLLKWSFYSSMIIRDLTLRSASSFGSFHLIRLLYDEYMFYLIEHKVAEAHQKTAIAVICDLKQKDVEFDFGYQLEFITSDSMSSERGTAKRLKHE</sequence>
<evidence type="ECO:0000256" key="2">
    <source>
        <dbReference type="SAM" id="MobiDB-lite"/>
    </source>
</evidence>
<evidence type="ECO:0000256" key="1">
    <source>
        <dbReference type="ARBA" id="ARBA00023125"/>
    </source>
</evidence>
<evidence type="ECO:0000259" key="3">
    <source>
        <dbReference type="PROSITE" id="PS51526"/>
    </source>
</evidence>
<feature type="compositionally biased region" description="Low complexity" evidence="2">
    <location>
        <begin position="404"/>
        <end position="418"/>
    </location>
</feature>